<evidence type="ECO:0000256" key="2">
    <source>
        <dbReference type="ARBA" id="ARBA00021121"/>
    </source>
</evidence>
<reference evidence="5 6" key="1">
    <citation type="submission" date="2018-06" db="EMBL/GenBank/DDBJ databases">
        <title>Extensive metabolic versatility and redundancy in microbially diverse, dynamic hydrothermal sediments.</title>
        <authorList>
            <person name="Dombrowski N."/>
            <person name="Teske A."/>
            <person name="Baker B.J."/>
        </authorList>
    </citation>
    <scope>NUCLEOTIDE SEQUENCE [LARGE SCALE GENOMIC DNA]</scope>
    <source>
        <strain evidence="5">B34_G17</strain>
    </source>
</reference>
<name>A0A497EU55_9CREN</name>
<proteinExistence type="inferred from homology"/>
<sequence length="67" mass="7397">MLNESLGCMVLVKLKGGKEVRGILKSFDQHLNIVLENAEELIPDKDPRKLGTIIVRGDNVVIVSPSR</sequence>
<protein>
    <recommendedName>
        <fullName evidence="2">Putative snRNP Sm-like protein</fullName>
    </recommendedName>
</protein>
<feature type="domain" description="Sm" evidence="4">
    <location>
        <begin position="1"/>
        <end position="67"/>
    </location>
</feature>
<dbReference type="InterPro" id="IPR022901">
    <property type="entry name" value="snRNP_Sm-like_arc"/>
</dbReference>
<dbReference type="PROSITE" id="PS52002">
    <property type="entry name" value="SM"/>
    <property type="match status" value="1"/>
</dbReference>
<dbReference type="PANTHER" id="PTHR10553:SF5">
    <property type="entry name" value="U6 SNRNA-ASSOCIATED SM-LIKE PROTEIN LSM7"/>
    <property type="match status" value="1"/>
</dbReference>
<dbReference type="AlphaFoldDB" id="A0A497EU55"/>
<dbReference type="InterPro" id="IPR044641">
    <property type="entry name" value="Lsm7/SmG-like"/>
</dbReference>
<dbReference type="GO" id="GO:1990904">
    <property type="term" value="C:ribonucleoprotein complex"/>
    <property type="evidence" value="ECO:0007669"/>
    <property type="project" value="UniProtKB-KW"/>
</dbReference>
<dbReference type="SUPFAM" id="SSF50182">
    <property type="entry name" value="Sm-like ribonucleoproteins"/>
    <property type="match status" value="1"/>
</dbReference>
<dbReference type="PANTHER" id="PTHR10553">
    <property type="entry name" value="SMALL NUCLEAR RIBONUCLEOPROTEIN"/>
    <property type="match status" value="1"/>
</dbReference>
<comment type="similarity">
    <text evidence="1">Belongs to the snRNP Sm proteins family.</text>
</comment>
<evidence type="ECO:0000256" key="1">
    <source>
        <dbReference type="ARBA" id="ARBA00006850"/>
    </source>
</evidence>
<dbReference type="SMART" id="SM00651">
    <property type="entry name" value="Sm"/>
    <property type="match status" value="1"/>
</dbReference>
<dbReference type="GO" id="GO:0003723">
    <property type="term" value="F:RNA binding"/>
    <property type="evidence" value="ECO:0007669"/>
    <property type="project" value="InterPro"/>
</dbReference>
<accession>A0A497EU55</accession>
<gene>
    <name evidence="5" type="ORF">DRJ33_06845</name>
</gene>
<dbReference type="InterPro" id="IPR047575">
    <property type="entry name" value="Sm"/>
</dbReference>
<evidence type="ECO:0000259" key="4">
    <source>
        <dbReference type="PROSITE" id="PS52002"/>
    </source>
</evidence>
<dbReference type="InterPro" id="IPR010920">
    <property type="entry name" value="LSM_dom_sf"/>
</dbReference>
<dbReference type="Pfam" id="PF01423">
    <property type="entry name" value="LSM"/>
    <property type="match status" value="1"/>
</dbReference>
<comment type="caution">
    <text evidence="5">The sequence shown here is derived from an EMBL/GenBank/DDBJ whole genome shotgun (WGS) entry which is preliminary data.</text>
</comment>
<dbReference type="CDD" id="cd01731">
    <property type="entry name" value="archaeal_Sm1"/>
    <property type="match status" value="1"/>
</dbReference>
<dbReference type="Gene3D" id="2.30.30.100">
    <property type="match status" value="1"/>
</dbReference>
<evidence type="ECO:0000313" key="5">
    <source>
        <dbReference type="EMBL" id="RLE50923.1"/>
    </source>
</evidence>
<keyword evidence="3" id="KW-0687">Ribonucleoprotein</keyword>
<dbReference type="InterPro" id="IPR001163">
    <property type="entry name" value="Sm_dom_euk/arc"/>
</dbReference>
<dbReference type="Proteomes" id="UP000272051">
    <property type="component" value="Unassembled WGS sequence"/>
</dbReference>
<organism evidence="5 6">
    <name type="scientific">Thermoproteota archaeon</name>
    <dbReference type="NCBI Taxonomy" id="2056631"/>
    <lineage>
        <taxon>Archaea</taxon>
        <taxon>Thermoproteota</taxon>
    </lineage>
</organism>
<dbReference type="EMBL" id="QMQX01000145">
    <property type="protein sequence ID" value="RLE50923.1"/>
    <property type="molecule type" value="Genomic_DNA"/>
</dbReference>
<evidence type="ECO:0000313" key="6">
    <source>
        <dbReference type="Proteomes" id="UP000272051"/>
    </source>
</evidence>
<evidence type="ECO:0000256" key="3">
    <source>
        <dbReference type="ARBA" id="ARBA00023274"/>
    </source>
</evidence>